<comment type="caution">
    <text evidence="3">The sequence shown here is derived from an EMBL/GenBank/DDBJ whole genome shotgun (WGS) entry which is preliminary data.</text>
</comment>
<keyword evidence="4" id="KW-1185">Reference proteome</keyword>
<reference evidence="3 4" key="1">
    <citation type="submission" date="2016-07" db="EMBL/GenBank/DDBJ databases">
        <title>Pervasive Adenine N6-methylation of Active Genes in Fungi.</title>
        <authorList>
            <consortium name="DOE Joint Genome Institute"/>
            <person name="Mondo S.J."/>
            <person name="Dannebaum R.O."/>
            <person name="Kuo R.C."/>
            <person name="Labutti K."/>
            <person name="Haridas S."/>
            <person name="Kuo A."/>
            <person name="Salamov A."/>
            <person name="Ahrendt S.R."/>
            <person name="Lipzen A."/>
            <person name="Sullivan W."/>
            <person name="Andreopoulos W.B."/>
            <person name="Clum A."/>
            <person name="Lindquist E."/>
            <person name="Daum C."/>
            <person name="Ramamoorthy G.K."/>
            <person name="Gryganskyi A."/>
            <person name="Culley D."/>
            <person name="Magnuson J.K."/>
            <person name="James T.Y."/>
            <person name="O'Malley M.A."/>
            <person name="Stajich J.E."/>
            <person name="Spatafora J.W."/>
            <person name="Visel A."/>
            <person name="Grigoriev I.V."/>
        </authorList>
    </citation>
    <scope>NUCLEOTIDE SEQUENCE [LARGE SCALE GENOMIC DNA]</scope>
    <source>
        <strain evidence="3 4">CBS 129021</strain>
    </source>
</reference>
<evidence type="ECO:0000256" key="2">
    <source>
        <dbReference type="SAM" id="MobiDB-lite"/>
    </source>
</evidence>
<evidence type="ECO:0000256" key="1">
    <source>
        <dbReference type="SAM" id="Coils"/>
    </source>
</evidence>
<protein>
    <recommendedName>
        <fullName evidence="5">Protein kinase domain-containing protein</fullName>
    </recommendedName>
</protein>
<dbReference type="AlphaFoldDB" id="A0A1Y2EFQ3"/>
<dbReference type="EMBL" id="MCFJ01000002">
    <property type="protein sequence ID" value="ORY70389.1"/>
    <property type="molecule type" value="Genomic_DNA"/>
</dbReference>
<dbReference type="InParanoid" id="A0A1Y2EFQ3"/>
<feature type="compositionally biased region" description="Polar residues" evidence="2">
    <location>
        <begin position="463"/>
        <end position="484"/>
    </location>
</feature>
<feature type="coiled-coil region" evidence="1">
    <location>
        <begin position="1"/>
        <end position="32"/>
    </location>
</feature>
<dbReference type="Proteomes" id="UP000193689">
    <property type="component" value="Unassembled WGS sequence"/>
</dbReference>
<evidence type="ECO:0000313" key="3">
    <source>
        <dbReference type="EMBL" id="ORY70389.1"/>
    </source>
</evidence>
<evidence type="ECO:0000313" key="4">
    <source>
        <dbReference type="Proteomes" id="UP000193689"/>
    </source>
</evidence>
<dbReference type="OrthoDB" id="2156052at2759"/>
<dbReference type="RefSeq" id="XP_040720339.1">
    <property type="nucleotide sequence ID" value="XM_040861771.1"/>
</dbReference>
<dbReference type="GeneID" id="63777983"/>
<sequence>MSEHLGEIERLRHELEQAKAREEQLRLQVQETTLGEYLHDCHFHIFKALRIADKSLSSTGHATRVDDKRYPMWLRRWSDFTDLQRDHFDEINRAFGDKRLLTPSITTRHQKKVACRAPVATKKDIDIFKKVTIKSPICEIFQKLVKADPYIYRTFNFTELGFSNNSRELKRQGNVDQTGDSEQGQEIQGRRRRSGPSKRVASEQKFQKPSYPDRLGIRKHLGGDPNLVFVYDYKAAHKLTVEDLTSALIKEKLSMEVVQRVNLDTTKTDPELNGRDKAEKQVAMALTQVSDYMVQRGVAYGYITAGKSLYHLCVPDEEATGGNRDFKESYTAVAQLASFCLLALRSDALQGPALSKAVEKAKSELQIWPKPYKEAEEYVKAENMDSSSPAPSSQVTAGSLYEDKSNIQLTAREFSLRSRSTCQDATAIRRDDEDDDEDEDDGPSRALPRMPGSTGANKRKEGPSSSSSEDDNQGTSSDSDSPPTRQYCTQACLLGLKRGWDLDENCPNVSLHRTVVSSTRYPINASKLTSLVGERLHRNPYRDCVALDPYGLQGKIGAIGALFKVELAQYGYTFVGKGTQSVHFQYLQHESVVYSQLERLQGEVVPVYLGIINLARPWGYVLPGGACVVHMMLMSWAGEVAADVNVPDLATERKRSSRAVWGEGVDHNDEREPNILWNWERHRVMLVDFNLAALRPVVKHKRLSKLSKMGKKRKSEEGPYQFGQFGGVLARRQARGLGFRRPDRQALGRRHGRAAANARGAQVSRQVGGVLARRPARGLGFRRSDRQALGRRHERPAEDGRYWYYITKSTIR</sequence>
<dbReference type="STRING" id="1141098.A0A1Y2EFQ3"/>
<organism evidence="3 4">
    <name type="scientific">Pseudomassariella vexata</name>
    <dbReference type="NCBI Taxonomy" id="1141098"/>
    <lineage>
        <taxon>Eukaryota</taxon>
        <taxon>Fungi</taxon>
        <taxon>Dikarya</taxon>
        <taxon>Ascomycota</taxon>
        <taxon>Pezizomycotina</taxon>
        <taxon>Sordariomycetes</taxon>
        <taxon>Xylariomycetidae</taxon>
        <taxon>Amphisphaeriales</taxon>
        <taxon>Pseudomassariaceae</taxon>
        <taxon>Pseudomassariella</taxon>
    </lineage>
</organism>
<keyword evidence="1" id="KW-0175">Coiled coil</keyword>
<accession>A0A1Y2EFQ3</accession>
<evidence type="ECO:0008006" key="5">
    <source>
        <dbReference type="Google" id="ProtNLM"/>
    </source>
</evidence>
<feature type="region of interest" description="Disordered" evidence="2">
    <location>
        <begin position="420"/>
        <end position="484"/>
    </location>
</feature>
<feature type="compositionally biased region" description="Acidic residues" evidence="2">
    <location>
        <begin position="432"/>
        <end position="441"/>
    </location>
</feature>
<proteinExistence type="predicted"/>
<gene>
    <name evidence="3" type="ORF">BCR38DRAFT_455169</name>
</gene>
<name>A0A1Y2EFQ3_9PEZI</name>
<feature type="region of interest" description="Disordered" evidence="2">
    <location>
        <begin position="168"/>
        <end position="218"/>
    </location>
</feature>